<dbReference type="NCBIfam" id="TIGR02595">
    <property type="entry name" value="PEP_CTERM"/>
    <property type="match status" value="1"/>
</dbReference>
<dbReference type="EMBL" id="FORX01000002">
    <property type="protein sequence ID" value="SFJ26634.1"/>
    <property type="molecule type" value="Genomic_DNA"/>
</dbReference>
<accession>A0A1I3PXQ3</accession>
<proteinExistence type="predicted"/>
<sequence length="240" mass="27463">MRQILFVICAVYFSMLPFSKSAHAYIYELSFLASVYGYDYTPVEMYDGTYISFTDIDPFVFTFNDKVVESGTYSSSMSYGAYYNYNINHYGFKSSVTDFLYMPEGLDVGAVSDGYAVLRNYYPTWYPSGRSQMEFNYGIKIDDWVYSAFILLDFRGIYNNLDDFLSIAPGFTAYNGFLERSAFVVDGVFSSGSIFRGDIRLFDSVKIESVPEPSTLLLLVFSILVIFFIKSARRNKYLAC</sequence>
<name>A0A1I3PXQ3_9BACT</name>
<keyword evidence="1" id="KW-0472">Membrane</keyword>
<dbReference type="InterPro" id="IPR013424">
    <property type="entry name" value="Ice-binding_C"/>
</dbReference>
<feature type="signal peptide" evidence="2">
    <location>
        <begin position="1"/>
        <end position="24"/>
    </location>
</feature>
<feature type="transmembrane region" description="Helical" evidence="1">
    <location>
        <begin position="213"/>
        <end position="229"/>
    </location>
</feature>
<keyword evidence="1" id="KW-0812">Transmembrane</keyword>
<dbReference type="RefSeq" id="WP_092372630.1">
    <property type="nucleotide sequence ID" value="NZ_FORX01000002.1"/>
</dbReference>
<organism evidence="3 4">
    <name type="scientific">Desulfomicrobium apsheronum</name>
    <dbReference type="NCBI Taxonomy" id="52560"/>
    <lineage>
        <taxon>Bacteria</taxon>
        <taxon>Pseudomonadati</taxon>
        <taxon>Thermodesulfobacteriota</taxon>
        <taxon>Desulfovibrionia</taxon>
        <taxon>Desulfovibrionales</taxon>
        <taxon>Desulfomicrobiaceae</taxon>
        <taxon>Desulfomicrobium</taxon>
    </lineage>
</organism>
<evidence type="ECO:0000313" key="4">
    <source>
        <dbReference type="Proteomes" id="UP000198635"/>
    </source>
</evidence>
<protein>
    <submittedName>
        <fullName evidence="3">PEP-CTERM protein-sorting domain-containing protein</fullName>
    </submittedName>
</protein>
<keyword evidence="1" id="KW-1133">Transmembrane helix</keyword>
<reference evidence="4" key="1">
    <citation type="submission" date="2016-10" db="EMBL/GenBank/DDBJ databases">
        <authorList>
            <person name="Varghese N."/>
            <person name="Submissions S."/>
        </authorList>
    </citation>
    <scope>NUCLEOTIDE SEQUENCE [LARGE SCALE GENOMIC DNA]</scope>
    <source>
        <strain evidence="4">DSM 5918</strain>
    </source>
</reference>
<keyword evidence="4" id="KW-1185">Reference proteome</keyword>
<dbReference type="AlphaFoldDB" id="A0A1I3PXQ3"/>
<feature type="chain" id="PRO_5011612658" evidence="2">
    <location>
        <begin position="25"/>
        <end position="240"/>
    </location>
</feature>
<gene>
    <name evidence="3" type="ORF">SAMN04488082_102155</name>
</gene>
<keyword evidence="2" id="KW-0732">Signal</keyword>
<evidence type="ECO:0000313" key="3">
    <source>
        <dbReference type="EMBL" id="SFJ26634.1"/>
    </source>
</evidence>
<evidence type="ECO:0000256" key="2">
    <source>
        <dbReference type="SAM" id="SignalP"/>
    </source>
</evidence>
<evidence type="ECO:0000256" key="1">
    <source>
        <dbReference type="SAM" id="Phobius"/>
    </source>
</evidence>
<dbReference type="STRING" id="52560.SAMN04488082_102155"/>
<dbReference type="Proteomes" id="UP000198635">
    <property type="component" value="Unassembled WGS sequence"/>
</dbReference>